<evidence type="ECO:0000313" key="1">
    <source>
        <dbReference type="EMBL" id="JAH43590.1"/>
    </source>
</evidence>
<name>A0A0E9SSE6_ANGAN</name>
<organism evidence="1">
    <name type="scientific">Anguilla anguilla</name>
    <name type="common">European freshwater eel</name>
    <name type="synonym">Muraena anguilla</name>
    <dbReference type="NCBI Taxonomy" id="7936"/>
    <lineage>
        <taxon>Eukaryota</taxon>
        <taxon>Metazoa</taxon>
        <taxon>Chordata</taxon>
        <taxon>Craniata</taxon>
        <taxon>Vertebrata</taxon>
        <taxon>Euteleostomi</taxon>
        <taxon>Actinopterygii</taxon>
        <taxon>Neopterygii</taxon>
        <taxon>Teleostei</taxon>
        <taxon>Anguilliformes</taxon>
        <taxon>Anguillidae</taxon>
        <taxon>Anguilla</taxon>
    </lineage>
</organism>
<dbReference type="AlphaFoldDB" id="A0A0E9SSE6"/>
<dbReference type="EMBL" id="GBXM01095475">
    <property type="protein sequence ID" value="JAH13102.1"/>
    <property type="molecule type" value="Transcribed_RNA"/>
</dbReference>
<reference evidence="1" key="2">
    <citation type="journal article" date="2015" name="Fish Shellfish Immunol.">
        <title>Early steps in the European eel (Anguilla anguilla)-Vibrio vulnificus interaction in the gills: Role of the RtxA13 toxin.</title>
        <authorList>
            <person name="Callol A."/>
            <person name="Pajuelo D."/>
            <person name="Ebbesson L."/>
            <person name="Teles M."/>
            <person name="MacKenzie S."/>
            <person name="Amaro C."/>
        </authorList>
    </citation>
    <scope>NUCLEOTIDE SEQUENCE</scope>
</reference>
<sequence length="28" mass="3354">MTYCYEVDYLRLSSPCSTLSTHRYCVYV</sequence>
<dbReference type="EMBL" id="GBXM01064987">
    <property type="protein sequence ID" value="JAH43590.1"/>
    <property type="molecule type" value="Transcribed_RNA"/>
</dbReference>
<proteinExistence type="predicted"/>
<reference evidence="1" key="1">
    <citation type="submission" date="2014-11" db="EMBL/GenBank/DDBJ databases">
        <authorList>
            <person name="Amaro Gonzalez C."/>
        </authorList>
    </citation>
    <scope>NUCLEOTIDE SEQUENCE</scope>
</reference>
<protein>
    <submittedName>
        <fullName evidence="1">Uncharacterized protein</fullName>
    </submittedName>
</protein>
<accession>A0A0E9SSE6</accession>